<keyword evidence="1 5" id="KW-0489">Methyltransferase</keyword>
<dbReference type="OrthoDB" id="9800643at2"/>
<keyword evidence="6" id="KW-1185">Reference proteome</keyword>
<evidence type="ECO:0000259" key="4">
    <source>
        <dbReference type="Pfam" id="PF13847"/>
    </source>
</evidence>
<dbReference type="NCBIfam" id="TIGR00536">
    <property type="entry name" value="hemK_fam"/>
    <property type="match status" value="1"/>
</dbReference>
<dbReference type="GO" id="GO:0032259">
    <property type="term" value="P:methylation"/>
    <property type="evidence" value="ECO:0007669"/>
    <property type="project" value="UniProtKB-KW"/>
</dbReference>
<evidence type="ECO:0000313" key="5">
    <source>
        <dbReference type="EMBL" id="BBA85147.1"/>
    </source>
</evidence>
<gene>
    <name evidence="5" type="primary">prmC</name>
    <name evidence="5" type="ORF">NARRFE1_02120</name>
</gene>
<organism evidence="5 6">
    <name type="scientific">endosymbiont of Rhynchophorus ferrugineus</name>
    <dbReference type="NCBI Taxonomy" id="1972133"/>
    <lineage>
        <taxon>Bacteria</taxon>
        <taxon>Pseudomonadati</taxon>
        <taxon>Pseudomonadota</taxon>
        <taxon>Gammaproteobacteria</taxon>
        <taxon>Candidatus Nardonella</taxon>
    </lineage>
</organism>
<protein>
    <submittedName>
        <fullName evidence="5">Release factor glutamine methyltransferase</fullName>
    </submittedName>
</protein>
<sequence>MYYREWLFFFFYKNINFFRIKNININYIDNFICKNLLYYKFKNKNKIYLDFFLSYKDLFLLNNFLLKILNYENIEYINKYTYFYGLKIFINNKVFVPRIETECLIDFILNYIKNNRFYKILDLGSGSGNISLVLSKLIEKSKVLGIDINLDSILLSKINKNRLNINNVNFKLNNWYYFSSNYLYDIIISNPPYININDFNYINNNILYENFNSIFSKNNGLYDIYYIINNFSKFLKSNGLLILEHFNNHKKIKYIFKKTKKFKKIYSLKDFNNIYRFTFGIKY</sequence>
<dbReference type="InterPro" id="IPR029063">
    <property type="entry name" value="SAM-dependent_MTases_sf"/>
</dbReference>
<evidence type="ECO:0000256" key="3">
    <source>
        <dbReference type="ARBA" id="ARBA00022691"/>
    </source>
</evidence>
<reference evidence="5 6" key="1">
    <citation type="journal article" date="2017" name="Proc. Natl. Acad. Sci. U.S.A.">
        <title>Small genome symbiont underlies cuticle hardness in beetles.</title>
        <authorList>
            <person name="Anbutsu H."/>
            <person name="Moriyama M."/>
            <person name="Nikoh N."/>
            <person name="Hosokawa T."/>
            <person name="Futahashi R."/>
            <person name="Tanahashi M."/>
            <person name="Meng X.Y."/>
            <person name="Kuriwada T."/>
            <person name="Mori N."/>
            <person name="Oshima K."/>
            <person name="Hattori M."/>
            <person name="Fujie M."/>
            <person name="Satoh N."/>
            <person name="Maeda T."/>
            <person name="Shigenobu S."/>
            <person name="Koga R."/>
            <person name="Fukatsu T."/>
        </authorList>
    </citation>
    <scope>NUCLEOTIDE SEQUENCE [LARGE SCALE GENOMIC DNA]</scope>
    <source>
        <strain evidence="5">NARRFE1</strain>
    </source>
</reference>
<dbReference type="GO" id="GO:0003676">
    <property type="term" value="F:nucleic acid binding"/>
    <property type="evidence" value="ECO:0007669"/>
    <property type="project" value="InterPro"/>
</dbReference>
<name>A0A2Z5T428_9GAMM</name>
<accession>A0A2Z5T428</accession>
<dbReference type="EMBL" id="AP018161">
    <property type="protein sequence ID" value="BBA85147.1"/>
    <property type="molecule type" value="Genomic_DNA"/>
</dbReference>
<keyword evidence="2 5" id="KW-0808">Transferase</keyword>
<dbReference type="PANTHER" id="PTHR18895:SF74">
    <property type="entry name" value="MTRF1L RELEASE FACTOR GLUTAMINE METHYLTRANSFERASE"/>
    <property type="match status" value="1"/>
</dbReference>
<dbReference type="InterPro" id="IPR025714">
    <property type="entry name" value="Methyltranfer_dom"/>
</dbReference>
<dbReference type="RefSeq" id="WP_148708494.1">
    <property type="nucleotide sequence ID" value="NZ_AP018161.1"/>
</dbReference>
<evidence type="ECO:0000256" key="2">
    <source>
        <dbReference type="ARBA" id="ARBA00022679"/>
    </source>
</evidence>
<dbReference type="Gene3D" id="3.40.50.150">
    <property type="entry name" value="Vaccinia Virus protein VP39"/>
    <property type="match status" value="1"/>
</dbReference>
<dbReference type="SUPFAM" id="SSF53335">
    <property type="entry name" value="S-adenosyl-L-methionine-dependent methyltransferases"/>
    <property type="match status" value="1"/>
</dbReference>
<evidence type="ECO:0000256" key="1">
    <source>
        <dbReference type="ARBA" id="ARBA00022603"/>
    </source>
</evidence>
<dbReference type="InterPro" id="IPR002052">
    <property type="entry name" value="DNA_methylase_N6_adenine_CS"/>
</dbReference>
<dbReference type="CDD" id="cd02440">
    <property type="entry name" value="AdoMet_MTases"/>
    <property type="match status" value="1"/>
</dbReference>
<dbReference type="InterPro" id="IPR004556">
    <property type="entry name" value="HemK-like"/>
</dbReference>
<feature type="domain" description="Methyltransferase" evidence="4">
    <location>
        <begin position="118"/>
        <end position="262"/>
    </location>
</feature>
<dbReference type="PANTHER" id="PTHR18895">
    <property type="entry name" value="HEMK METHYLTRANSFERASE"/>
    <property type="match status" value="1"/>
</dbReference>
<dbReference type="Proteomes" id="UP000289537">
    <property type="component" value="Chromosome"/>
</dbReference>
<dbReference type="PROSITE" id="PS00092">
    <property type="entry name" value="N6_MTASE"/>
    <property type="match status" value="1"/>
</dbReference>
<proteinExistence type="predicted"/>
<dbReference type="Pfam" id="PF13847">
    <property type="entry name" value="Methyltransf_31"/>
    <property type="match status" value="1"/>
</dbReference>
<evidence type="ECO:0000313" key="6">
    <source>
        <dbReference type="Proteomes" id="UP000289537"/>
    </source>
</evidence>
<dbReference type="AlphaFoldDB" id="A0A2Z5T428"/>
<dbReference type="GO" id="GO:0008276">
    <property type="term" value="F:protein methyltransferase activity"/>
    <property type="evidence" value="ECO:0007669"/>
    <property type="project" value="InterPro"/>
</dbReference>
<keyword evidence="3" id="KW-0949">S-adenosyl-L-methionine</keyword>
<dbReference type="InterPro" id="IPR050320">
    <property type="entry name" value="N5-glutamine_MTase"/>
</dbReference>
<dbReference type="KEGG" id="eor:NARRFE1_02120"/>